<comment type="similarity">
    <text evidence="1">Belongs to the CWF19 family.</text>
</comment>
<dbReference type="Pfam" id="PF04677">
    <property type="entry name" value="CwfJ_C_1"/>
    <property type="match status" value="1"/>
</dbReference>
<keyword evidence="5" id="KW-1185">Reference proteome</keyword>
<dbReference type="AlphaFoldDB" id="A0A811KFC4"/>
<comment type="caution">
    <text evidence="4">The sequence shown here is derived from an EMBL/GenBank/DDBJ whole genome shotgun (WGS) entry which is preliminary data.</text>
</comment>
<protein>
    <submittedName>
        <fullName evidence="4">Uncharacterized protein</fullName>
    </submittedName>
</protein>
<dbReference type="InterPro" id="IPR040194">
    <property type="entry name" value="Cwf19-like"/>
</dbReference>
<gene>
    <name evidence="4" type="ORF">BOKJ2_LOCUS5473</name>
</gene>
<dbReference type="Pfam" id="PF04676">
    <property type="entry name" value="CwfJ_C_2"/>
    <property type="match status" value="1"/>
</dbReference>
<dbReference type="EMBL" id="CAJFDH010000003">
    <property type="protein sequence ID" value="CAD5214199.1"/>
    <property type="molecule type" value="Genomic_DNA"/>
</dbReference>
<dbReference type="GO" id="GO:0071014">
    <property type="term" value="C:post-mRNA release spliceosomal complex"/>
    <property type="evidence" value="ECO:0007669"/>
    <property type="project" value="TreeGrafter"/>
</dbReference>
<dbReference type="SUPFAM" id="SSF54197">
    <property type="entry name" value="HIT-like"/>
    <property type="match status" value="1"/>
</dbReference>
<dbReference type="Proteomes" id="UP000783686">
    <property type="component" value="Unassembled WGS sequence"/>
</dbReference>
<evidence type="ECO:0000259" key="3">
    <source>
        <dbReference type="Pfam" id="PF04677"/>
    </source>
</evidence>
<evidence type="ECO:0000259" key="2">
    <source>
        <dbReference type="Pfam" id="PF04676"/>
    </source>
</evidence>
<reference evidence="4" key="1">
    <citation type="submission" date="2020-09" db="EMBL/GenBank/DDBJ databases">
        <authorList>
            <person name="Kikuchi T."/>
        </authorList>
    </citation>
    <scope>NUCLEOTIDE SEQUENCE</scope>
    <source>
        <strain evidence="4">SH1</strain>
    </source>
</reference>
<dbReference type="PANTHER" id="PTHR12072">
    <property type="entry name" value="CWF19, CELL CYCLE CONTROL PROTEIN"/>
    <property type="match status" value="1"/>
</dbReference>
<evidence type="ECO:0000313" key="5">
    <source>
        <dbReference type="Proteomes" id="UP000614601"/>
    </source>
</evidence>
<dbReference type="InterPro" id="IPR006768">
    <property type="entry name" value="Cwf19-like_C_dom-1"/>
</dbReference>
<dbReference type="OrthoDB" id="2113965at2759"/>
<dbReference type="InterPro" id="IPR036265">
    <property type="entry name" value="HIT-like_sf"/>
</dbReference>
<name>A0A811KFC4_9BILA</name>
<dbReference type="PANTHER" id="PTHR12072:SF5">
    <property type="entry name" value="CWF19-LIKE PROTEIN 2"/>
    <property type="match status" value="1"/>
</dbReference>
<dbReference type="GO" id="GO:0000398">
    <property type="term" value="P:mRNA splicing, via spliceosome"/>
    <property type="evidence" value="ECO:0007669"/>
    <property type="project" value="TreeGrafter"/>
</dbReference>
<accession>A0A811KFC4</accession>
<organism evidence="4 5">
    <name type="scientific">Bursaphelenchus okinawaensis</name>
    <dbReference type="NCBI Taxonomy" id="465554"/>
    <lineage>
        <taxon>Eukaryota</taxon>
        <taxon>Metazoa</taxon>
        <taxon>Ecdysozoa</taxon>
        <taxon>Nematoda</taxon>
        <taxon>Chromadorea</taxon>
        <taxon>Rhabditida</taxon>
        <taxon>Tylenchina</taxon>
        <taxon>Tylenchomorpha</taxon>
        <taxon>Aphelenchoidea</taxon>
        <taxon>Aphelenchoididae</taxon>
        <taxon>Bursaphelenchus</taxon>
    </lineage>
</organism>
<proteinExistence type="inferred from homology"/>
<feature type="domain" description="Cwf19-like C-terminal" evidence="3">
    <location>
        <begin position="28"/>
        <end position="150"/>
    </location>
</feature>
<dbReference type="Proteomes" id="UP000614601">
    <property type="component" value="Unassembled WGS sequence"/>
</dbReference>
<evidence type="ECO:0000313" key="4">
    <source>
        <dbReference type="EMBL" id="CAD5214199.1"/>
    </source>
</evidence>
<evidence type="ECO:0000256" key="1">
    <source>
        <dbReference type="ARBA" id="ARBA00006795"/>
    </source>
</evidence>
<feature type="domain" description="Cwf19-like protein C-terminal" evidence="2">
    <location>
        <begin position="160"/>
        <end position="256"/>
    </location>
</feature>
<sequence>MTNDRHRTPFSERDNLASRASEGCGSYHKRLEQTLDSCQLCLESHCIDKLTIVAVGFKTYLAVVPWKGLDQFHCRIIPSEHYSSQVTVDEDVFAELRLWRKGLVAMFKDQDDEDCVFIETAKNVKNTIHMAIECVPLPRESGDLAPIYFKQSLEQAGERWGTHRKIIDLSTTKEKSVRKAIPPGFSYFSIDFGLQPGYAHVIESEESFPAHFAQEIIAGMLDLDHKVWRRPEKETQDSLKQKRDAFRERWAAFDWTEMARKRVNDEGTSAE</sequence>
<dbReference type="InterPro" id="IPR006767">
    <property type="entry name" value="Cwf19-like_C_dom-2"/>
</dbReference>
<dbReference type="EMBL" id="CAJFCW020000003">
    <property type="protein sequence ID" value="CAG9102283.1"/>
    <property type="molecule type" value="Genomic_DNA"/>
</dbReference>